<organism evidence="9 10">
    <name type="scientific">Candida parapsilosis</name>
    <name type="common">Yeast</name>
    <dbReference type="NCBI Taxonomy" id="5480"/>
    <lineage>
        <taxon>Eukaryota</taxon>
        <taxon>Fungi</taxon>
        <taxon>Dikarya</taxon>
        <taxon>Ascomycota</taxon>
        <taxon>Saccharomycotina</taxon>
        <taxon>Pichiomycetes</taxon>
        <taxon>Debaryomycetaceae</taxon>
        <taxon>Candida/Lodderomyces clade</taxon>
        <taxon>Candida</taxon>
    </lineage>
</organism>
<sequence>MKFSHSIQFNAVPEWSSKYIAYTTLKKLIYSLQRDSLRRNYTHVDADENADLEENAHLVGEHYSSTAHLDDNDSNPVRVFEAALNAELKKIDSFYKQQEQFLFRSIDDLVYDIEVFEQEIAENLEHVGNKKFKPRHDRIRRFSTTSNDNYITNTTDPDTEFTQGEGDDDLDDDEGVDIHEENYIEELERDRVLGSQQPRGRQVKRAASTPVVPQGGSTNDGGELHRTKSIDDYLRSPKSQQLWNELTNMTTTDNRLPPQLLLLTESRIILRKRTIGLYTTLSELKSYIELNQTGFKKALKKFDKSLNTNIKESYLESLPENSYIFKKSTMQKVNERLESLIKLYALICNHGDDLETARQELSIHLREHVVWERNTVWRDMIGLERKTYAANSKLLDRAEGATSDKETDLKASGGSLSSFNISIGNPVLVKLVIIATITIILLNISPFDDVAQKNCFAMLVCASLLWATEAIPLFVTSLLIPLLIVFLNVIKNDDGSIMDSVDASKFILSTMWNSVILLLLGGFTLAAALSKYHIAKLMSTWILSKAGTNPSVVLLTIMGVALIASAFLSNVAAPVMCLSLITPLTRTLPKGSQFINALILGIALASNVGGMASPIASPQNIIAIGAIEPQPSWGQWFVISIPVCVLTLLLIWMFLLITFNCNSKNTHLVPIRMIDDKFTGIQWYISGVSLGTILLWCFASKLTGIFGEMGIISLIPIILFFGSGLLTTEDFNNYPWNIVVLAMGGTALGKAVASSGLLNTIAVEIQKQVEDFSLFGVTLTFGLLILIMATFVSHTVAALIIIPLVQEIGNNMPEPHPRLLIMASALLCSAAMGLPTSGFPNVTAICMTDEFGKPYLTVSTFITRGVPSSLIAYGIIVTIGYATMKIINF</sequence>
<dbReference type="CDD" id="cd14478">
    <property type="entry name" value="SPX_PHO87_PHO90_like"/>
    <property type="match status" value="1"/>
</dbReference>
<keyword evidence="2" id="KW-0813">Transport</keyword>
<feature type="transmembrane region" description="Helical" evidence="7">
    <location>
        <begin position="781"/>
        <end position="805"/>
    </location>
</feature>
<dbReference type="PROSITE" id="PS51382">
    <property type="entry name" value="SPX"/>
    <property type="match status" value="1"/>
</dbReference>
<dbReference type="OrthoDB" id="10260443at2759"/>
<evidence type="ECO:0000313" key="9">
    <source>
        <dbReference type="EMBL" id="KAF6057126.1"/>
    </source>
</evidence>
<feature type="domain" description="SPX" evidence="8">
    <location>
        <begin position="1"/>
        <end position="316"/>
    </location>
</feature>
<evidence type="ECO:0000256" key="1">
    <source>
        <dbReference type="ARBA" id="ARBA00004141"/>
    </source>
</evidence>
<dbReference type="EMBL" id="JABWAB010000003">
    <property type="protein sequence ID" value="KAF6057126.1"/>
    <property type="molecule type" value="Genomic_DNA"/>
</dbReference>
<feature type="transmembrane region" description="Helical" evidence="7">
    <location>
        <begin position="594"/>
        <end position="616"/>
    </location>
</feature>
<dbReference type="Proteomes" id="UP000590412">
    <property type="component" value="Unassembled WGS sequence"/>
</dbReference>
<dbReference type="GO" id="GO:1990816">
    <property type="term" value="C:vacuole-mitochondrion membrane contact site"/>
    <property type="evidence" value="ECO:0007669"/>
    <property type="project" value="EnsemblFungi"/>
</dbReference>
<reference evidence="9" key="1">
    <citation type="submission" date="2020-03" db="EMBL/GenBank/DDBJ databases">
        <title>FDA dAtabase for Regulatory Grade micrObial Sequences (FDA-ARGOS): Supporting development and validation of Infectious Disease Dx tests.</title>
        <authorList>
            <person name="Campos J."/>
            <person name="Goldberg B."/>
            <person name="Tallon L."/>
            <person name="Sadzewicz L."/>
            <person name="Vavikolanu K."/>
            <person name="Mehta A."/>
            <person name="Aluvathingal J."/>
            <person name="Nadendla S."/>
            <person name="Nandy P."/>
            <person name="Geyer C."/>
            <person name="Yan Y."/>
            <person name="Sichtig H."/>
        </authorList>
    </citation>
    <scope>NUCLEOTIDE SEQUENCE [LARGE SCALE GENOMIC DNA]</scope>
    <source>
        <strain evidence="9">FDAARGOS_652</strain>
    </source>
</reference>
<keyword evidence="4 7" id="KW-1133">Transmembrane helix</keyword>
<dbReference type="GO" id="GO:0005886">
    <property type="term" value="C:plasma membrane"/>
    <property type="evidence" value="ECO:0007669"/>
    <property type="project" value="TreeGrafter"/>
</dbReference>
<feature type="transmembrane region" description="Helical" evidence="7">
    <location>
        <begin position="552"/>
        <end position="582"/>
    </location>
</feature>
<gene>
    <name evidence="9" type="ORF">FOB60_001681</name>
</gene>
<evidence type="ECO:0000256" key="4">
    <source>
        <dbReference type="ARBA" id="ARBA00022989"/>
    </source>
</evidence>
<dbReference type="InterPro" id="IPR004331">
    <property type="entry name" value="SPX_dom"/>
</dbReference>
<keyword evidence="5 7" id="KW-0472">Membrane</keyword>
<accession>A0A8X7TBM8</accession>
<evidence type="ECO:0000256" key="2">
    <source>
        <dbReference type="ARBA" id="ARBA00022448"/>
    </source>
</evidence>
<feature type="transmembrane region" description="Helical" evidence="7">
    <location>
        <begin position="738"/>
        <end position="761"/>
    </location>
</feature>
<feature type="region of interest" description="Disordered" evidence="6">
    <location>
        <begin position="194"/>
        <end position="225"/>
    </location>
</feature>
<keyword evidence="3 7" id="KW-0812">Transmembrane</keyword>
<evidence type="ECO:0000256" key="5">
    <source>
        <dbReference type="ARBA" id="ARBA00023136"/>
    </source>
</evidence>
<feature type="transmembrane region" description="Helical" evidence="7">
    <location>
        <begin position="636"/>
        <end position="659"/>
    </location>
</feature>
<feature type="transmembrane region" description="Helical" evidence="7">
    <location>
        <begin position="817"/>
        <end position="834"/>
    </location>
</feature>
<feature type="compositionally biased region" description="Polar residues" evidence="6">
    <location>
        <begin position="147"/>
        <end position="162"/>
    </location>
</feature>
<feature type="transmembrane region" description="Helical" evidence="7">
    <location>
        <begin position="511"/>
        <end position="532"/>
    </location>
</feature>
<dbReference type="PANTHER" id="PTHR10283:SF92">
    <property type="entry name" value="LOW-AFFINITY PHOSPHATE TRANSPORTER PHO91"/>
    <property type="match status" value="1"/>
</dbReference>
<comment type="subcellular location">
    <subcellularLocation>
        <location evidence="1">Membrane</location>
        <topology evidence="1">Multi-pass membrane protein</topology>
    </subcellularLocation>
</comment>
<evidence type="ECO:0000256" key="6">
    <source>
        <dbReference type="SAM" id="MobiDB-lite"/>
    </source>
</evidence>
<feature type="region of interest" description="Disordered" evidence="6">
    <location>
        <begin position="147"/>
        <end position="173"/>
    </location>
</feature>
<dbReference type="GO" id="GO:0006817">
    <property type="term" value="P:phosphate ion transport"/>
    <property type="evidence" value="ECO:0007669"/>
    <property type="project" value="EnsemblFungi"/>
</dbReference>
<evidence type="ECO:0000259" key="8">
    <source>
        <dbReference type="PROSITE" id="PS51382"/>
    </source>
</evidence>
<proteinExistence type="predicted"/>
<evidence type="ECO:0000313" key="10">
    <source>
        <dbReference type="Proteomes" id="UP000590412"/>
    </source>
</evidence>
<dbReference type="AlphaFoldDB" id="A0A8X7TBM8"/>
<dbReference type="PANTHER" id="PTHR10283">
    <property type="entry name" value="SOLUTE CARRIER FAMILY 13 MEMBER"/>
    <property type="match status" value="1"/>
</dbReference>
<evidence type="ECO:0000256" key="7">
    <source>
        <dbReference type="SAM" id="Phobius"/>
    </source>
</evidence>
<comment type="caution">
    <text evidence="9">The sequence shown here is derived from an EMBL/GenBank/DDBJ whole genome shotgun (WGS) entry which is preliminary data.</text>
</comment>
<feature type="transmembrane region" description="Helical" evidence="7">
    <location>
        <begin position="464"/>
        <end position="490"/>
    </location>
</feature>
<dbReference type="GO" id="GO:0000329">
    <property type="term" value="C:fungal-type vacuole membrane"/>
    <property type="evidence" value="ECO:0007669"/>
    <property type="project" value="EnsemblFungi"/>
</dbReference>
<protein>
    <submittedName>
        <fullName evidence="9">SPX domain family protein</fullName>
    </submittedName>
</protein>
<feature type="transmembrane region" description="Helical" evidence="7">
    <location>
        <begin position="427"/>
        <end position="444"/>
    </location>
</feature>
<dbReference type="Pfam" id="PF03105">
    <property type="entry name" value="SPX"/>
    <property type="match status" value="1"/>
</dbReference>
<dbReference type="InterPro" id="IPR004680">
    <property type="entry name" value="Cit_transptr-like_dom"/>
</dbReference>
<feature type="transmembrane region" description="Helical" evidence="7">
    <location>
        <begin position="870"/>
        <end position="887"/>
    </location>
</feature>
<feature type="transmembrane region" description="Helical" evidence="7">
    <location>
        <begin position="680"/>
        <end position="699"/>
    </location>
</feature>
<feature type="transmembrane region" description="Helical" evidence="7">
    <location>
        <begin position="705"/>
        <end position="726"/>
    </location>
</feature>
<name>A0A8X7TBM8_CANPA</name>
<dbReference type="Pfam" id="PF03600">
    <property type="entry name" value="CitMHS"/>
    <property type="match status" value="1"/>
</dbReference>
<dbReference type="GO" id="GO:0006797">
    <property type="term" value="P:polyphosphate metabolic process"/>
    <property type="evidence" value="ECO:0007669"/>
    <property type="project" value="EnsemblFungi"/>
</dbReference>
<evidence type="ECO:0000256" key="3">
    <source>
        <dbReference type="ARBA" id="ARBA00022692"/>
    </source>
</evidence>
<dbReference type="GO" id="GO:0005315">
    <property type="term" value="F:phosphate transmembrane transporter activity"/>
    <property type="evidence" value="ECO:0007669"/>
    <property type="project" value="EnsemblFungi"/>
</dbReference>
<dbReference type="GO" id="GO:0015169">
    <property type="term" value="F:glycerol-3-phosphate transmembrane transporter activity"/>
    <property type="evidence" value="ECO:0007669"/>
    <property type="project" value="EnsemblFungi"/>
</dbReference>
<dbReference type="CDD" id="cd01115">
    <property type="entry name" value="SLC13_permease"/>
    <property type="match status" value="1"/>
</dbReference>
<dbReference type="GO" id="GO:2000185">
    <property type="term" value="P:regulation of phosphate transmembrane transport"/>
    <property type="evidence" value="ECO:0007669"/>
    <property type="project" value="EnsemblFungi"/>
</dbReference>